<accession>A0AAV0HQR7</accession>
<gene>
    <name evidence="5" type="ORF">LITE_LOCUS5507</name>
</gene>
<organism evidence="5 6">
    <name type="scientific">Linum tenue</name>
    <dbReference type="NCBI Taxonomy" id="586396"/>
    <lineage>
        <taxon>Eukaryota</taxon>
        <taxon>Viridiplantae</taxon>
        <taxon>Streptophyta</taxon>
        <taxon>Embryophyta</taxon>
        <taxon>Tracheophyta</taxon>
        <taxon>Spermatophyta</taxon>
        <taxon>Magnoliopsida</taxon>
        <taxon>eudicotyledons</taxon>
        <taxon>Gunneridae</taxon>
        <taxon>Pentapetalae</taxon>
        <taxon>rosids</taxon>
        <taxon>fabids</taxon>
        <taxon>Malpighiales</taxon>
        <taxon>Linaceae</taxon>
        <taxon>Linum</taxon>
    </lineage>
</organism>
<dbReference type="InterPro" id="IPR011989">
    <property type="entry name" value="ARM-like"/>
</dbReference>
<feature type="region of interest" description="Disordered" evidence="2">
    <location>
        <begin position="1266"/>
        <end position="1293"/>
    </location>
</feature>
<dbReference type="PANTHER" id="PTHR48445">
    <property type="entry name" value="OS02G0782100 PROTEIN"/>
    <property type="match status" value="1"/>
</dbReference>
<dbReference type="PANTHER" id="PTHR48445:SF1">
    <property type="entry name" value="OS02G0782100 PROTEIN"/>
    <property type="match status" value="1"/>
</dbReference>
<feature type="domain" description="RRP12 N-terminal HEAT" evidence="4">
    <location>
        <begin position="35"/>
        <end position="307"/>
    </location>
</feature>
<dbReference type="SUPFAM" id="SSF48371">
    <property type="entry name" value="ARM repeat"/>
    <property type="match status" value="1"/>
</dbReference>
<dbReference type="Pfam" id="PF25772">
    <property type="entry name" value="HEAT_RRP12_N"/>
    <property type="match status" value="1"/>
</dbReference>
<comment type="caution">
    <text evidence="5">The sequence shown here is derived from an EMBL/GenBank/DDBJ whole genome shotgun (WGS) entry which is preliminary data.</text>
</comment>
<evidence type="ECO:0000259" key="4">
    <source>
        <dbReference type="Pfam" id="PF25772"/>
    </source>
</evidence>
<comment type="similarity">
    <text evidence="1">Belongs to the RRP12 family.</text>
</comment>
<feature type="compositionally biased region" description="Basic and acidic residues" evidence="2">
    <location>
        <begin position="1155"/>
        <end position="1165"/>
    </location>
</feature>
<dbReference type="InterPro" id="IPR012978">
    <property type="entry name" value="HEAT_RRP12"/>
</dbReference>
<proteinExistence type="inferred from homology"/>
<sequence length="1316" mass="145974">KTIPPCLWSFKQYGETEKPHSYSPADMEAFAMDVPTPDISHSSDFCDSVLSQFTSSGQEDDQHLCSVIGSISQELRDQNQPSSPVAYLGAISTSLDRVLSESNPPTHSVDALVTLLSLLLPHISVPILRRYKESLSLSASVLKVLRLNSATTGAVVSAVKCVSHLLMIENSANWVNDVEPLYAALLGFISDSRQKVRKQAHASLRDVLQRFQGKPLLAPASDGIKKTLERFMLLVGGSDASGTESSREGAQHILDLLDALKDCLPLMSPKSATEILKYYETLLGLRHPVVSKRITDSLNMLCRHPTVVVSAEALLKLLCLLSTANETSVDNITVTARMLDFGMQKVYASNRQICVVKLPSVFSTLKDIMEMEHEEAIFAAKEALKSLIQNCIDDDLIKQGVDQIRMYTRKSEPTVIEKLCATVESLLSYNFFAVWDVAFQVVSAMFDKLGSYSRDYPSYFMNGTLKNLAEMEKLSDDDFPYRKQLHECLGSALAAMGPESFLSVLPLSLEAHDLSEVNVWLFPIVKQYTVGAQLSFFTETILGRISAMRQRSCELECEGLIVSARSVDALAYKLWSLLPSFCNYPSDTAESFKDLGEALCTALREEHDVRAILCTALQNLVQQNKKVREGFNDLADAEVDIAKQRALSNYTPEVAKHNLSVLRSFSSKLLPILSGIFLDSEKDDGGCLQSTISDFASIAAEDEKTRIVVSKGFSRTMKMLRKTTQQAAERSRSSNAMLVDDSTVEKSPSVERARLFDLAAALLSPGLKEEEVDVLFNAVQPALKDTEGSVQKKAYKVLSRILQNGFLSSRLDTLHGTMIELQPHCHFSATRHRLDCLQHVIAHVSKQDFDQRRLDILSSFLPEIVLALKEANGKTRNRAYDLLVQIARAFGDEECGGKREYMYQFFNMVAGGLAGKTPHAVSAAVRGLARLAYEFPGLISSVYQLLPTTFVLLQKKNREIVKATLGLLKALVKKSLADELQMHLGSIIEGLMGWQDDTSKSHSKAKVKGILEMLVGKCGLDAVKRVMPEEHMKLLTNIRKTKDRREKKLLASKSETRSHLSGATTTSGLSRWNHTRIFSDSGDEGTEDSDVDMKTVVSGGRSKALSLLKSKASTLRSKRRKHISDKSLPEDLFNQLEDEPLDLLDKNKTRASLRRSSELGKRKYEVDDDEPEIDPEGRLIINDEGENPRKVRNSSAVEDPDAKSEAGGSRLSRTTQKRRKTSSEGRGWAYTGNEYANKKAGGDVKRKGKLEPYAYWPLDRKMMSRRPEHRAAARRGMSSVVRQTKRLEGKSASAALSMKLGKITAQKKGSKRKSGL</sequence>
<keyword evidence="6" id="KW-1185">Reference proteome</keyword>
<evidence type="ECO:0000313" key="5">
    <source>
        <dbReference type="EMBL" id="CAI0387565.1"/>
    </source>
</evidence>
<dbReference type="Pfam" id="PF08161">
    <property type="entry name" value="RRP12_HEAT"/>
    <property type="match status" value="1"/>
</dbReference>
<dbReference type="Proteomes" id="UP001154282">
    <property type="component" value="Unassembled WGS sequence"/>
</dbReference>
<dbReference type="EMBL" id="CAMGYJ010000002">
    <property type="protein sequence ID" value="CAI0387565.1"/>
    <property type="molecule type" value="Genomic_DNA"/>
</dbReference>
<name>A0AAV0HQR7_9ROSI</name>
<dbReference type="InterPro" id="IPR057860">
    <property type="entry name" value="HEAT_RRP12_N"/>
</dbReference>
<feature type="domain" description="RRP12 HEAT" evidence="3">
    <location>
        <begin position="372"/>
        <end position="677"/>
    </location>
</feature>
<dbReference type="Gene3D" id="1.25.10.10">
    <property type="entry name" value="Leucine-rich Repeat Variant"/>
    <property type="match status" value="1"/>
</dbReference>
<reference evidence="5" key="1">
    <citation type="submission" date="2022-08" db="EMBL/GenBank/DDBJ databases">
        <authorList>
            <person name="Gutierrez-Valencia J."/>
        </authorList>
    </citation>
    <scope>NUCLEOTIDE SEQUENCE</scope>
</reference>
<evidence type="ECO:0000256" key="1">
    <source>
        <dbReference type="ARBA" id="ARBA00007690"/>
    </source>
</evidence>
<evidence type="ECO:0000256" key="2">
    <source>
        <dbReference type="SAM" id="MobiDB-lite"/>
    </source>
</evidence>
<feature type="region of interest" description="Disordered" evidence="2">
    <location>
        <begin position="1151"/>
        <end position="1243"/>
    </location>
</feature>
<evidence type="ECO:0008006" key="7">
    <source>
        <dbReference type="Google" id="ProtNLM"/>
    </source>
</evidence>
<evidence type="ECO:0000313" key="6">
    <source>
        <dbReference type="Proteomes" id="UP001154282"/>
    </source>
</evidence>
<protein>
    <recommendedName>
        <fullName evidence="7">Ribosomal RNA-processing protein 12-like conserved domain-containing protein</fullName>
    </recommendedName>
</protein>
<feature type="region of interest" description="Disordered" evidence="2">
    <location>
        <begin position="1048"/>
        <end position="1067"/>
    </location>
</feature>
<dbReference type="InterPro" id="IPR016024">
    <property type="entry name" value="ARM-type_fold"/>
</dbReference>
<feature type="compositionally biased region" description="Basic and acidic residues" evidence="2">
    <location>
        <begin position="1048"/>
        <end position="1058"/>
    </location>
</feature>
<evidence type="ECO:0000259" key="3">
    <source>
        <dbReference type="Pfam" id="PF08161"/>
    </source>
</evidence>
<feature type="non-terminal residue" evidence="5">
    <location>
        <position position="1"/>
    </location>
</feature>